<gene>
    <name evidence="1" type="ORF">M0G41_05425</name>
</gene>
<protein>
    <submittedName>
        <fullName evidence="1">Uncharacterized protein</fullName>
    </submittedName>
</protein>
<sequence length="81" mass="9551">MADQERRSGAALRLAMLKQELNPEQLETLRELEMFGWELKFIRHRPFQDVTPVVFDGDRRSFAVIRSDGTLEQNPPMQIRH</sequence>
<keyword evidence="2" id="KW-1185">Reference proteome</keyword>
<name>A0ABT0GEY3_9GAMM</name>
<dbReference type="Proteomes" id="UP001431449">
    <property type="component" value="Unassembled WGS sequence"/>
</dbReference>
<evidence type="ECO:0000313" key="2">
    <source>
        <dbReference type="Proteomes" id="UP001431449"/>
    </source>
</evidence>
<accession>A0ABT0GEY3</accession>
<reference evidence="1" key="1">
    <citation type="submission" date="2022-04" db="EMBL/GenBank/DDBJ databases">
        <title>Lysobacter sp. CAU 1642 isolated from sea sand.</title>
        <authorList>
            <person name="Kim W."/>
        </authorList>
    </citation>
    <scope>NUCLEOTIDE SEQUENCE</scope>
    <source>
        <strain evidence="1">CAU 1642</strain>
    </source>
</reference>
<proteinExistence type="predicted"/>
<dbReference type="RefSeq" id="WP_248206181.1">
    <property type="nucleotide sequence ID" value="NZ_JALNMH010000003.1"/>
</dbReference>
<dbReference type="EMBL" id="JALNMH010000003">
    <property type="protein sequence ID" value="MCK7593107.1"/>
    <property type="molecule type" value="Genomic_DNA"/>
</dbReference>
<organism evidence="1 2">
    <name type="scientific">Pseudomarimonas salicorniae</name>
    <dbReference type="NCBI Taxonomy" id="2933270"/>
    <lineage>
        <taxon>Bacteria</taxon>
        <taxon>Pseudomonadati</taxon>
        <taxon>Pseudomonadota</taxon>
        <taxon>Gammaproteobacteria</taxon>
        <taxon>Lysobacterales</taxon>
        <taxon>Lysobacteraceae</taxon>
        <taxon>Pseudomarimonas</taxon>
    </lineage>
</organism>
<evidence type="ECO:0000313" key="1">
    <source>
        <dbReference type="EMBL" id="MCK7593107.1"/>
    </source>
</evidence>
<comment type="caution">
    <text evidence="1">The sequence shown here is derived from an EMBL/GenBank/DDBJ whole genome shotgun (WGS) entry which is preliminary data.</text>
</comment>